<dbReference type="GO" id="GO:0020037">
    <property type="term" value="F:heme binding"/>
    <property type="evidence" value="ECO:0007669"/>
    <property type="project" value="UniProtKB-ARBA"/>
</dbReference>
<organism evidence="12 13">
    <name type="scientific">Mycobacterium spongiae</name>
    <dbReference type="NCBI Taxonomy" id="886343"/>
    <lineage>
        <taxon>Bacteria</taxon>
        <taxon>Bacillati</taxon>
        <taxon>Actinomycetota</taxon>
        <taxon>Actinomycetes</taxon>
        <taxon>Mycobacteriales</taxon>
        <taxon>Mycobacteriaceae</taxon>
        <taxon>Mycobacterium</taxon>
    </lineage>
</organism>
<dbReference type="InterPro" id="IPR011712">
    <property type="entry name" value="Sig_transdc_His_kin_sub3_dim/P"/>
</dbReference>
<keyword evidence="5" id="KW-0808">Transferase</keyword>
<dbReference type="KEGG" id="mspg:F6B93_12710"/>
<dbReference type="GO" id="GO:0000155">
    <property type="term" value="F:phosphorelay sensor kinase activity"/>
    <property type="evidence" value="ECO:0007669"/>
    <property type="project" value="InterPro"/>
</dbReference>
<keyword evidence="7" id="KW-0418">Kinase</keyword>
<evidence type="ECO:0000313" key="13">
    <source>
        <dbReference type="Proteomes" id="UP000682202"/>
    </source>
</evidence>
<dbReference type="GO" id="GO:0016020">
    <property type="term" value="C:membrane"/>
    <property type="evidence" value="ECO:0007669"/>
    <property type="project" value="InterPro"/>
</dbReference>
<dbReference type="GO" id="GO:0000287">
    <property type="term" value="F:magnesium ion binding"/>
    <property type="evidence" value="ECO:0007669"/>
    <property type="project" value="UniProtKB-ARBA"/>
</dbReference>
<gene>
    <name evidence="12" type="ORF">F6B93_12710</name>
</gene>
<dbReference type="CDD" id="cd16917">
    <property type="entry name" value="HATPase_UhpB-NarQ-NarX-like"/>
    <property type="match status" value="1"/>
</dbReference>
<sequence length="573" mass="61738">MTHDGSSNADSGTPMMRETLSQLRLRELLLEVQDRIEQIVVARDRLDGLIEAILSVTSGLKLDDTLRAIVHTAIELVDARYGALGVRGSDHELVEFVSEGVDAETRQLIGRLPEGRGVLGLLIDDPKPMRLDDISQHPASVGFPPNHPPMRTFLGVPVRIRDEVFGNLYLTEKADGQAFSDDDEVLVQALAAAAGIAVENARLFERSRAREAWIEATRDIGTQMLAGADPAAVFRLIADEALTLMDAAATLVAVPGDSECPSSKVEDLLVLEVAGAVSPSVKTATVPVTGTVIGEVFRDLTPRRLDRLDLGVVSLGAPGPAMVLPLRVTGTAAGVLVALRGPGEQFFSDRELDMMAAFADQAALAWQLATSQRRMRELDVLSDRDRIARDLHDHVIQRLFAVGLALQGTIPRTRSGEIQERLAGCVDDLQETIQEIRTAIFDLHGANSGSTGLRQRLDEAIEQFSSPGLRTTVQYTGPLSVVDSALATHAEAVLREAVSNAVRHANATNLSIKISVEDDLRIEVVDNGVGISGDITESGLRNLRQRAEAMGGYIVLKNMPGGGTLLRWSAPLR</sequence>
<keyword evidence="4" id="KW-0597">Phosphoprotein</keyword>
<dbReference type="GO" id="GO:0070483">
    <property type="term" value="P:detection of hypoxia"/>
    <property type="evidence" value="ECO:0007669"/>
    <property type="project" value="UniProtKB-ARBA"/>
</dbReference>
<evidence type="ECO:0000256" key="4">
    <source>
        <dbReference type="ARBA" id="ARBA00022553"/>
    </source>
</evidence>
<dbReference type="InterPro" id="IPR003018">
    <property type="entry name" value="GAF"/>
</dbReference>
<dbReference type="Gene3D" id="3.30.450.40">
    <property type="match status" value="2"/>
</dbReference>
<dbReference type="GO" id="GO:0070026">
    <property type="term" value="F:nitric oxide binding"/>
    <property type="evidence" value="ECO:0007669"/>
    <property type="project" value="UniProtKB-ARBA"/>
</dbReference>
<dbReference type="Proteomes" id="UP000682202">
    <property type="component" value="Chromosome"/>
</dbReference>
<dbReference type="AlphaFoldDB" id="A0A975JY57"/>
<dbReference type="SUPFAM" id="SSF55781">
    <property type="entry name" value="GAF domain-like"/>
    <property type="match status" value="2"/>
</dbReference>
<keyword evidence="8" id="KW-0460">Magnesium</keyword>
<keyword evidence="6" id="KW-0479">Metal-binding</keyword>
<evidence type="ECO:0000256" key="9">
    <source>
        <dbReference type="ARBA" id="ARBA00023004"/>
    </source>
</evidence>
<dbReference type="Pfam" id="PF02518">
    <property type="entry name" value="HATPase_c"/>
    <property type="match status" value="1"/>
</dbReference>
<evidence type="ECO:0000256" key="10">
    <source>
        <dbReference type="ARBA" id="ARBA00023012"/>
    </source>
</evidence>
<evidence type="ECO:0000256" key="5">
    <source>
        <dbReference type="ARBA" id="ARBA00022679"/>
    </source>
</evidence>
<dbReference type="InterPro" id="IPR029016">
    <property type="entry name" value="GAF-like_dom_sf"/>
</dbReference>
<dbReference type="Pfam" id="PF13185">
    <property type="entry name" value="GAF_2"/>
    <property type="match status" value="1"/>
</dbReference>
<dbReference type="GO" id="GO:0019825">
    <property type="term" value="F:oxygen binding"/>
    <property type="evidence" value="ECO:0007669"/>
    <property type="project" value="UniProtKB-ARBA"/>
</dbReference>
<dbReference type="InterPro" id="IPR005467">
    <property type="entry name" value="His_kinase_dom"/>
</dbReference>
<dbReference type="InterPro" id="IPR003594">
    <property type="entry name" value="HATPase_dom"/>
</dbReference>
<dbReference type="Gene3D" id="1.20.5.1930">
    <property type="match status" value="1"/>
</dbReference>
<dbReference type="SUPFAM" id="SSF55874">
    <property type="entry name" value="ATPase domain of HSP90 chaperone/DNA topoisomerase II/histidine kinase"/>
    <property type="match status" value="1"/>
</dbReference>
<keyword evidence="13" id="KW-1185">Reference proteome</keyword>
<dbReference type="PANTHER" id="PTHR24421:SF56">
    <property type="entry name" value="OXYGEN SENSOR HISTIDINE KINASE RESPONSE REGULATOR DOST"/>
    <property type="match status" value="1"/>
</dbReference>
<evidence type="ECO:0000256" key="2">
    <source>
        <dbReference type="ARBA" id="ARBA00001971"/>
    </source>
</evidence>
<dbReference type="Pfam" id="PF01590">
    <property type="entry name" value="GAF"/>
    <property type="match status" value="1"/>
</dbReference>
<dbReference type="SMART" id="SM00065">
    <property type="entry name" value="GAF"/>
    <property type="match status" value="2"/>
</dbReference>
<dbReference type="InterPro" id="IPR050482">
    <property type="entry name" value="Sensor_HK_TwoCompSys"/>
</dbReference>
<comment type="cofactor">
    <cofactor evidence="1">
        <name>Mg(2+)</name>
        <dbReference type="ChEBI" id="CHEBI:18420"/>
    </cofactor>
</comment>
<evidence type="ECO:0000256" key="1">
    <source>
        <dbReference type="ARBA" id="ARBA00001946"/>
    </source>
</evidence>
<dbReference type="PANTHER" id="PTHR24421">
    <property type="entry name" value="NITRATE/NITRITE SENSOR PROTEIN NARX-RELATED"/>
    <property type="match status" value="1"/>
</dbReference>
<keyword evidence="3" id="KW-0963">Cytoplasm</keyword>
<dbReference type="Pfam" id="PF07730">
    <property type="entry name" value="HisKA_3"/>
    <property type="match status" value="1"/>
</dbReference>
<dbReference type="Gene3D" id="3.30.565.10">
    <property type="entry name" value="Histidine kinase-like ATPase, C-terminal domain"/>
    <property type="match status" value="1"/>
</dbReference>
<dbReference type="InterPro" id="IPR036890">
    <property type="entry name" value="HATPase_C_sf"/>
</dbReference>
<dbReference type="FunFam" id="3.30.450.40:FF:000052">
    <property type="entry name" value="Oxygen sensor histidine kinase response regulator DevS/DosS"/>
    <property type="match status" value="1"/>
</dbReference>
<evidence type="ECO:0000313" key="12">
    <source>
        <dbReference type="EMBL" id="QUR67854.1"/>
    </source>
</evidence>
<proteinExistence type="predicted"/>
<reference evidence="12" key="1">
    <citation type="submission" date="2019-12" db="EMBL/GenBank/DDBJ databases">
        <title>Mycobacterium spongiae sp. nov.</title>
        <authorList>
            <person name="Stinear T."/>
        </authorList>
    </citation>
    <scope>NUCLEOTIDE SEQUENCE</scope>
    <source>
        <strain evidence="12">FSD4b-SM</strain>
    </source>
</reference>
<evidence type="ECO:0000256" key="3">
    <source>
        <dbReference type="ARBA" id="ARBA00022490"/>
    </source>
</evidence>
<dbReference type="GO" id="GO:0019826">
    <property type="term" value="F:oxygen sensor activity"/>
    <property type="evidence" value="ECO:0007669"/>
    <property type="project" value="UniProtKB-ARBA"/>
</dbReference>
<evidence type="ECO:0000256" key="7">
    <source>
        <dbReference type="ARBA" id="ARBA00022777"/>
    </source>
</evidence>
<evidence type="ECO:0000256" key="6">
    <source>
        <dbReference type="ARBA" id="ARBA00022723"/>
    </source>
</evidence>
<dbReference type="PROSITE" id="PS50109">
    <property type="entry name" value="HIS_KIN"/>
    <property type="match status" value="1"/>
</dbReference>
<feature type="domain" description="Histidine kinase" evidence="11">
    <location>
        <begin position="493"/>
        <end position="573"/>
    </location>
</feature>
<dbReference type="SMART" id="SM00387">
    <property type="entry name" value="HATPase_c"/>
    <property type="match status" value="1"/>
</dbReference>
<name>A0A975JY57_9MYCO</name>
<keyword evidence="9" id="KW-0408">Iron</keyword>
<protein>
    <submittedName>
        <fullName evidence="12">GAF domain-containing protein</fullName>
    </submittedName>
</protein>
<dbReference type="GO" id="GO:0005524">
    <property type="term" value="F:ATP binding"/>
    <property type="evidence" value="ECO:0007669"/>
    <property type="project" value="UniProtKB-ARBA"/>
</dbReference>
<comment type="cofactor">
    <cofactor evidence="2">
        <name>heme</name>
        <dbReference type="ChEBI" id="CHEBI:30413"/>
    </cofactor>
</comment>
<dbReference type="GO" id="GO:0046983">
    <property type="term" value="F:protein dimerization activity"/>
    <property type="evidence" value="ECO:0007669"/>
    <property type="project" value="InterPro"/>
</dbReference>
<dbReference type="EMBL" id="CP046600">
    <property type="protein sequence ID" value="QUR67854.1"/>
    <property type="molecule type" value="Genomic_DNA"/>
</dbReference>
<keyword evidence="10" id="KW-0902">Two-component regulatory system</keyword>
<accession>A0A975JY57</accession>
<evidence type="ECO:0000259" key="11">
    <source>
        <dbReference type="PROSITE" id="PS50109"/>
    </source>
</evidence>
<evidence type="ECO:0000256" key="8">
    <source>
        <dbReference type="ARBA" id="ARBA00022842"/>
    </source>
</evidence>
<dbReference type="GO" id="GO:0070025">
    <property type="term" value="F:carbon monoxide binding"/>
    <property type="evidence" value="ECO:0007669"/>
    <property type="project" value="UniProtKB-ARBA"/>
</dbReference>